<keyword evidence="2" id="KW-0119">Carbohydrate metabolism</keyword>
<keyword evidence="5" id="KW-1185">Reference proteome</keyword>
<keyword evidence="1" id="KW-0456">Lyase</keyword>
<dbReference type="PANTHER" id="PTHR10088">
    <property type="entry name" value="GLUCOKINASE REGULATORY PROTEIN"/>
    <property type="match status" value="1"/>
</dbReference>
<dbReference type="EMBL" id="QNRR01000003">
    <property type="protein sequence ID" value="RBP45019.1"/>
    <property type="molecule type" value="Genomic_DNA"/>
</dbReference>
<dbReference type="GO" id="GO:0009254">
    <property type="term" value="P:peptidoglycan turnover"/>
    <property type="evidence" value="ECO:0007669"/>
    <property type="project" value="TreeGrafter"/>
</dbReference>
<dbReference type="GO" id="GO:0016803">
    <property type="term" value="F:ether hydrolase activity"/>
    <property type="evidence" value="ECO:0007669"/>
    <property type="project" value="TreeGrafter"/>
</dbReference>
<dbReference type="PANTHER" id="PTHR10088:SF4">
    <property type="entry name" value="GLUCOKINASE REGULATORY PROTEIN"/>
    <property type="match status" value="1"/>
</dbReference>
<dbReference type="CDD" id="cd24007">
    <property type="entry name" value="ASKHA_NBD_eukNAGK-like"/>
    <property type="match status" value="1"/>
</dbReference>
<dbReference type="InterPro" id="IPR001347">
    <property type="entry name" value="SIS_dom"/>
</dbReference>
<dbReference type="RefSeq" id="WP_113958165.1">
    <property type="nucleotide sequence ID" value="NZ_QNRR01000003.1"/>
</dbReference>
<dbReference type="OrthoDB" id="9813395at2"/>
<dbReference type="NCBIfam" id="NF003915">
    <property type="entry name" value="PRK05441.1"/>
    <property type="match status" value="1"/>
</dbReference>
<name>A0A366HQ90_9BACT</name>
<dbReference type="Pfam" id="PF01869">
    <property type="entry name" value="BcrAD_BadFG"/>
    <property type="match status" value="1"/>
</dbReference>
<dbReference type="PROSITE" id="PS51464">
    <property type="entry name" value="SIS"/>
    <property type="match status" value="1"/>
</dbReference>
<sequence>MSKSPPEHSRTFLGIETGATHTTVLLVDDADTVLQRFDLGPANVRLLTNVEIAKVFREIKRRTGEPSAVAAGMAGLRNEADEKRVLDLAMHEWPGIPFHATNDLETALEAAGQWPDKAEARVLLLSGTGSCAYGRNTEGRTVKFGGRGHILGDRGSAIDIALQALRAIVYQQDLKAQFPALGQAILRALQLNNPDDLIPWTQEAPKGDIAQLAVTVFQEAEKGDTLARNVLREAADRLADMAANCATHLVNEGARVQFILAGGTLLKQAVFANSVSKRLHARWNDCRVEKLKRESIWGAITLAKSLLPAHQGASASLPTAGGAKGPADATPVPLESLAKSPTELRNPKTMQLDTMPLDEAIELLVEENEVAVHAVLQEKDKIHWLIEKTVAAFQSGGRLFYVGAGTSGRLGVLDASECPPTFRAPPEQVQGIIAGGQRALWSAVEGAEDNTEGGASAARHRGIKKGDVLVGIAASGRTPYVWGALREAKIAGATTALLAFNPHLDVSPEWAPDKLILIDVGPEPLTGSTRMKSGTATKVVLNTLTTLAMVHTGKVLSNLMVDMNPSNVKLRDRAVRLVRELTGKDEEVTRAALEEHDWVVKNAVQSLR</sequence>
<dbReference type="InterPro" id="IPR040190">
    <property type="entry name" value="MURQ/GCKR"/>
</dbReference>
<dbReference type="Gene3D" id="1.10.8.1080">
    <property type="match status" value="1"/>
</dbReference>
<dbReference type="InterPro" id="IPR002731">
    <property type="entry name" value="ATPase_BadF"/>
</dbReference>
<dbReference type="Pfam" id="PF22645">
    <property type="entry name" value="GKRP_SIS_N"/>
    <property type="match status" value="1"/>
</dbReference>
<dbReference type="GO" id="GO:0046348">
    <property type="term" value="P:amino sugar catabolic process"/>
    <property type="evidence" value="ECO:0007669"/>
    <property type="project" value="InterPro"/>
</dbReference>
<evidence type="ECO:0000313" key="5">
    <source>
        <dbReference type="Proteomes" id="UP000253426"/>
    </source>
</evidence>
<dbReference type="InterPro" id="IPR005486">
    <property type="entry name" value="Glucokinase_regulatory_CS"/>
</dbReference>
<dbReference type="Gene3D" id="3.30.420.40">
    <property type="match status" value="2"/>
</dbReference>
<dbReference type="NCBIfam" id="NF009222">
    <property type="entry name" value="PRK12570.1"/>
    <property type="match status" value="1"/>
</dbReference>
<accession>A0A366HQ90</accession>
<gene>
    <name evidence="4" type="ORF">DES53_10314</name>
</gene>
<dbReference type="SUPFAM" id="SSF53067">
    <property type="entry name" value="Actin-like ATPase domain"/>
    <property type="match status" value="2"/>
</dbReference>
<evidence type="ECO:0000256" key="1">
    <source>
        <dbReference type="ARBA" id="ARBA00023239"/>
    </source>
</evidence>
<reference evidence="4 5" key="1">
    <citation type="submission" date="2018-06" db="EMBL/GenBank/DDBJ databases">
        <title>Genomic Encyclopedia of Type Strains, Phase IV (KMG-IV): sequencing the most valuable type-strain genomes for metagenomic binning, comparative biology and taxonomic classification.</title>
        <authorList>
            <person name="Goeker M."/>
        </authorList>
    </citation>
    <scope>NUCLEOTIDE SEQUENCE [LARGE SCALE GENOMIC DNA]</scope>
    <source>
        <strain evidence="4 5">DSM 25532</strain>
    </source>
</reference>
<evidence type="ECO:0000313" key="4">
    <source>
        <dbReference type="EMBL" id="RBP45019.1"/>
    </source>
</evidence>
<organism evidence="4 5">
    <name type="scientific">Roseimicrobium gellanilyticum</name>
    <dbReference type="NCBI Taxonomy" id="748857"/>
    <lineage>
        <taxon>Bacteria</taxon>
        <taxon>Pseudomonadati</taxon>
        <taxon>Verrucomicrobiota</taxon>
        <taxon>Verrucomicrobiia</taxon>
        <taxon>Verrucomicrobiales</taxon>
        <taxon>Verrucomicrobiaceae</taxon>
        <taxon>Roseimicrobium</taxon>
    </lineage>
</organism>
<dbReference type="PROSITE" id="PS01272">
    <property type="entry name" value="GCKR"/>
    <property type="match status" value="1"/>
</dbReference>
<dbReference type="Gene3D" id="3.40.50.10490">
    <property type="entry name" value="Glucose-6-phosphate isomerase like protein, domain 1"/>
    <property type="match status" value="1"/>
</dbReference>
<dbReference type="InterPro" id="IPR005488">
    <property type="entry name" value="Etherase_MurQ"/>
</dbReference>
<protein>
    <submittedName>
        <fullName evidence="4">N-acetylmuramic acid 6-phosphate etherase</fullName>
    </submittedName>
</protein>
<dbReference type="AlphaFoldDB" id="A0A366HQ90"/>
<feature type="domain" description="SIS" evidence="3">
    <location>
        <begin position="389"/>
        <end position="554"/>
    </location>
</feature>
<dbReference type="SUPFAM" id="SSF53697">
    <property type="entry name" value="SIS domain"/>
    <property type="match status" value="1"/>
</dbReference>
<comment type="caution">
    <text evidence="4">The sequence shown here is derived from an EMBL/GenBank/DDBJ whole genome shotgun (WGS) entry which is preliminary data.</text>
</comment>
<evidence type="ECO:0000256" key="2">
    <source>
        <dbReference type="ARBA" id="ARBA00023277"/>
    </source>
</evidence>
<dbReference type="GO" id="GO:0097367">
    <property type="term" value="F:carbohydrate derivative binding"/>
    <property type="evidence" value="ECO:0007669"/>
    <property type="project" value="InterPro"/>
</dbReference>
<dbReference type="InterPro" id="IPR043129">
    <property type="entry name" value="ATPase_NBD"/>
</dbReference>
<proteinExistence type="predicted"/>
<dbReference type="GO" id="GO:0016835">
    <property type="term" value="F:carbon-oxygen lyase activity"/>
    <property type="evidence" value="ECO:0007669"/>
    <property type="project" value="InterPro"/>
</dbReference>
<dbReference type="Proteomes" id="UP000253426">
    <property type="component" value="Unassembled WGS sequence"/>
</dbReference>
<dbReference type="CDD" id="cd05007">
    <property type="entry name" value="SIS_Etherase"/>
    <property type="match status" value="1"/>
</dbReference>
<evidence type="ECO:0000259" key="3">
    <source>
        <dbReference type="PROSITE" id="PS51464"/>
    </source>
</evidence>
<dbReference type="InterPro" id="IPR046348">
    <property type="entry name" value="SIS_dom_sf"/>
</dbReference>